<name>A0AAW2QDM2_SESRA</name>
<proteinExistence type="predicted"/>
<dbReference type="AlphaFoldDB" id="A0AAW2QDM2"/>
<dbReference type="EMBL" id="JACGWJ010000015">
    <property type="protein sequence ID" value="KAL0365913.1"/>
    <property type="molecule type" value="Genomic_DNA"/>
</dbReference>
<comment type="caution">
    <text evidence="2">The sequence shown here is derived from an EMBL/GenBank/DDBJ whole genome shotgun (WGS) entry which is preliminary data.</text>
</comment>
<organism evidence="2">
    <name type="scientific">Sesamum radiatum</name>
    <name type="common">Black benniseed</name>
    <dbReference type="NCBI Taxonomy" id="300843"/>
    <lineage>
        <taxon>Eukaryota</taxon>
        <taxon>Viridiplantae</taxon>
        <taxon>Streptophyta</taxon>
        <taxon>Embryophyta</taxon>
        <taxon>Tracheophyta</taxon>
        <taxon>Spermatophyta</taxon>
        <taxon>Magnoliopsida</taxon>
        <taxon>eudicotyledons</taxon>
        <taxon>Gunneridae</taxon>
        <taxon>Pentapetalae</taxon>
        <taxon>asterids</taxon>
        <taxon>lamiids</taxon>
        <taxon>Lamiales</taxon>
        <taxon>Pedaliaceae</taxon>
        <taxon>Sesamum</taxon>
    </lineage>
</organism>
<reference evidence="2" key="2">
    <citation type="journal article" date="2024" name="Plant">
        <title>Genomic evolution and insights into agronomic trait innovations of Sesamum species.</title>
        <authorList>
            <person name="Miao H."/>
            <person name="Wang L."/>
            <person name="Qu L."/>
            <person name="Liu H."/>
            <person name="Sun Y."/>
            <person name="Le M."/>
            <person name="Wang Q."/>
            <person name="Wei S."/>
            <person name="Zheng Y."/>
            <person name="Lin W."/>
            <person name="Duan Y."/>
            <person name="Cao H."/>
            <person name="Xiong S."/>
            <person name="Wang X."/>
            <person name="Wei L."/>
            <person name="Li C."/>
            <person name="Ma Q."/>
            <person name="Ju M."/>
            <person name="Zhao R."/>
            <person name="Li G."/>
            <person name="Mu C."/>
            <person name="Tian Q."/>
            <person name="Mei H."/>
            <person name="Zhang T."/>
            <person name="Gao T."/>
            <person name="Zhang H."/>
        </authorList>
    </citation>
    <scope>NUCLEOTIDE SEQUENCE</scope>
    <source>
        <strain evidence="2">G02</strain>
    </source>
</reference>
<evidence type="ECO:0000256" key="1">
    <source>
        <dbReference type="SAM" id="MobiDB-lite"/>
    </source>
</evidence>
<reference evidence="2" key="1">
    <citation type="submission" date="2020-06" db="EMBL/GenBank/DDBJ databases">
        <authorList>
            <person name="Li T."/>
            <person name="Hu X."/>
            <person name="Zhang T."/>
            <person name="Song X."/>
            <person name="Zhang H."/>
            <person name="Dai N."/>
            <person name="Sheng W."/>
            <person name="Hou X."/>
            <person name="Wei L."/>
        </authorList>
    </citation>
    <scope>NUCLEOTIDE SEQUENCE</scope>
    <source>
        <strain evidence="2">G02</strain>
        <tissue evidence="2">Leaf</tissue>
    </source>
</reference>
<protein>
    <submittedName>
        <fullName evidence="2">Uncharacterized protein</fullName>
    </submittedName>
</protein>
<gene>
    <name evidence="2" type="ORF">Sradi_3481400</name>
</gene>
<evidence type="ECO:0000313" key="2">
    <source>
        <dbReference type="EMBL" id="KAL0365913.1"/>
    </source>
</evidence>
<feature type="region of interest" description="Disordered" evidence="1">
    <location>
        <begin position="92"/>
        <end position="122"/>
    </location>
</feature>
<accession>A0AAW2QDM2</accession>
<sequence>MNSWAIKEGQPPSWKSHLSLRLFSLDSELISETSLIFDCNNAWEAQICDADGARRKQPRHGCNHRLHVMNHKAFRVAQPRYGSDFPLPRSISSEIELEKSSPPPHSPYPLKIGNQGNSGPEL</sequence>